<dbReference type="EMBL" id="JASCIR010000001">
    <property type="protein sequence ID" value="MDI3384937.1"/>
    <property type="molecule type" value="Genomic_DNA"/>
</dbReference>
<comment type="caution">
    <text evidence="10">The sequence shown here is derived from an EMBL/GenBank/DDBJ whole genome shotgun (WGS) entry which is preliminary data.</text>
</comment>
<feature type="transmembrane region" description="Helical" evidence="7">
    <location>
        <begin position="419"/>
        <end position="439"/>
    </location>
</feature>
<reference evidence="10 11" key="1">
    <citation type="submission" date="2023-05" db="EMBL/GenBank/DDBJ databases">
        <title>Draft genome sequence of Streptomyces sp. B-S-A8 isolated from a cave soil in Thailand.</title>
        <authorList>
            <person name="Chamroensaksri N."/>
            <person name="Muangham S."/>
        </authorList>
    </citation>
    <scope>NUCLEOTIDE SEQUENCE [LARGE SCALE GENOMIC DNA]</scope>
    <source>
        <strain evidence="10 11">B-S-A8</strain>
    </source>
</reference>
<gene>
    <name evidence="10" type="ORF">QIS99_01705</name>
</gene>
<keyword evidence="5" id="KW-0175">Coiled coil</keyword>
<dbReference type="RefSeq" id="WP_282509584.1">
    <property type="nucleotide sequence ID" value="NZ_JASCIR010000001.1"/>
</dbReference>
<evidence type="ECO:0000313" key="11">
    <source>
        <dbReference type="Proteomes" id="UP001224661"/>
    </source>
</evidence>
<keyword evidence="7" id="KW-0472">Membrane</keyword>
<keyword evidence="7" id="KW-1133">Transmembrane helix</keyword>
<feature type="compositionally biased region" description="Basic and acidic residues" evidence="6">
    <location>
        <begin position="353"/>
        <end position="369"/>
    </location>
</feature>
<dbReference type="InterPro" id="IPR019931">
    <property type="entry name" value="LPXTG_anchor"/>
</dbReference>
<keyword evidence="2" id="KW-0964">Secreted</keyword>
<evidence type="ECO:0000256" key="7">
    <source>
        <dbReference type="SAM" id="Phobius"/>
    </source>
</evidence>
<dbReference type="Proteomes" id="UP001224661">
    <property type="component" value="Unassembled WGS sequence"/>
</dbReference>
<feature type="coiled-coil region" evidence="5">
    <location>
        <begin position="122"/>
        <end position="202"/>
    </location>
</feature>
<sequence length="448" mass="45217">MTLNRALATAVVAAVTTPVLLVAATPATAQDVAATRTADQQSVPTYAELQKAADEAKKTYDDAVAAESEGRTKLEATLEALDSDSHPLKSAVLKAEQAADDAADAKGAADRDVTDAKAALAAAGTDAEKAEAQKALDAAETALTEAVAALESAQEKAKAARTEFDDARVAAFRAYHLVKKALAEAREAKEAADKALADARACVRDDALTSVAVGLPSKVVAGETVDFTFRITNGGTRTLSVDPLVGVHLKNGRDEALKVEWSDGSGWHALDPDEGAEHLGRVGELKPGARSDVKMRLTVAPEGLGQGQGAKNADGFALFAADAFDAYKPCVLGPMKRYDFEVLPAGSEPGDVDDAKPGKPGSGDDERPGAGKPGTDADGGTSAQGGAGAPAEAKDEAGEGAGDGPRGGLAETGASSGTLPLALAGAGAVALGAGAVFVVRRRKAGAES</sequence>
<keyword evidence="11" id="KW-1185">Reference proteome</keyword>
<evidence type="ECO:0000313" key="10">
    <source>
        <dbReference type="EMBL" id="MDI3384937.1"/>
    </source>
</evidence>
<evidence type="ECO:0000256" key="4">
    <source>
        <dbReference type="ARBA" id="ARBA00023088"/>
    </source>
</evidence>
<evidence type="ECO:0000256" key="6">
    <source>
        <dbReference type="SAM" id="MobiDB-lite"/>
    </source>
</evidence>
<name>A0ABT6RKI4_9ACTN</name>
<dbReference type="PROSITE" id="PS50847">
    <property type="entry name" value="GRAM_POS_ANCHORING"/>
    <property type="match status" value="1"/>
</dbReference>
<feature type="signal peptide" evidence="8">
    <location>
        <begin position="1"/>
        <end position="29"/>
    </location>
</feature>
<protein>
    <submittedName>
        <fullName evidence="10">LPXTG cell wall anchor domain-containing protein</fullName>
    </submittedName>
</protein>
<feature type="region of interest" description="Disordered" evidence="6">
    <location>
        <begin position="344"/>
        <end position="417"/>
    </location>
</feature>
<keyword evidence="7" id="KW-0812">Transmembrane</keyword>
<dbReference type="NCBIfam" id="TIGR01167">
    <property type="entry name" value="LPXTG_anchor"/>
    <property type="match status" value="1"/>
</dbReference>
<evidence type="ECO:0000256" key="2">
    <source>
        <dbReference type="ARBA" id="ARBA00022525"/>
    </source>
</evidence>
<evidence type="ECO:0000256" key="3">
    <source>
        <dbReference type="ARBA" id="ARBA00022729"/>
    </source>
</evidence>
<organism evidence="10 11">
    <name type="scientific">Streptomyces solicavernae</name>
    <dbReference type="NCBI Taxonomy" id="3043614"/>
    <lineage>
        <taxon>Bacteria</taxon>
        <taxon>Bacillati</taxon>
        <taxon>Actinomycetota</taxon>
        <taxon>Actinomycetes</taxon>
        <taxon>Kitasatosporales</taxon>
        <taxon>Streptomycetaceae</taxon>
        <taxon>Streptomyces</taxon>
    </lineage>
</organism>
<accession>A0ABT6RKI4</accession>
<feature type="chain" id="PRO_5046783280" evidence="8">
    <location>
        <begin position="30"/>
        <end position="448"/>
    </location>
</feature>
<evidence type="ECO:0000256" key="1">
    <source>
        <dbReference type="ARBA" id="ARBA00022512"/>
    </source>
</evidence>
<feature type="domain" description="Gram-positive cocci surface proteins LPxTG" evidence="9">
    <location>
        <begin position="409"/>
        <end position="448"/>
    </location>
</feature>
<keyword evidence="3 8" id="KW-0732">Signal</keyword>
<evidence type="ECO:0000256" key="8">
    <source>
        <dbReference type="SAM" id="SignalP"/>
    </source>
</evidence>
<evidence type="ECO:0000259" key="9">
    <source>
        <dbReference type="PROSITE" id="PS50847"/>
    </source>
</evidence>
<keyword evidence="1" id="KW-0134">Cell wall</keyword>
<proteinExistence type="predicted"/>
<keyword evidence="4" id="KW-0572">Peptidoglycan-anchor</keyword>
<evidence type="ECO:0000256" key="5">
    <source>
        <dbReference type="SAM" id="Coils"/>
    </source>
</evidence>